<reference evidence="5" key="1">
    <citation type="journal article" date="2021" name="PeerJ">
        <title>Extensive microbial diversity within the chicken gut microbiome revealed by metagenomics and culture.</title>
        <authorList>
            <person name="Gilroy R."/>
            <person name="Ravi A."/>
            <person name="Getino M."/>
            <person name="Pursley I."/>
            <person name="Horton D.L."/>
            <person name="Alikhan N.F."/>
            <person name="Baker D."/>
            <person name="Gharbi K."/>
            <person name="Hall N."/>
            <person name="Watson M."/>
            <person name="Adriaenssens E.M."/>
            <person name="Foster-Nyarko E."/>
            <person name="Jarju S."/>
            <person name="Secka A."/>
            <person name="Antonio M."/>
            <person name="Oren A."/>
            <person name="Chaudhuri R.R."/>
            <person name="La Ragione R."/>
            <person name="Hildebrand F."/>
            <person name="Pallen M.J."/>
        </authorList>
    </citation>
    <scope>NUCLEOTIDE SEQUENCE</scope>
    <source>
        <strain evidence="5">378</strain>
    </source>
</reference>
<dbReference type="Gene3D" id="1.10.287.110">
    <property type="entry name" value="DnaJ domain"/>
    <property type="match status" value="1"/>
</dbReference>
<accession>A0A948X1D7</accession>
<keyword evidence="3" id="KW-1133">Transmembrane helix</keyword>
<evidence type="ECO:0000259" key="4">
    <source>
        <dbReference type="PROSITE" id="PS50076"/>
    </source>
</evidence>
<evidence type="ECO:0000256" key="1">
    <source>
        <dbReference type="ARBA" id="ARBA00023186"/>
    </source>
</evidence>
<keyword evidence="3" id="KW-0812">Transmembrane</keyword>
<dbReference type="EMBL" id="JAHLFE010000107">
    <property type="protein sequence ID" value="MBU3844316.1"/>
    <property type="molecule type" value="Genomic_DNA"/>
</dbReference>
<dbReference type="AlphaFoldDB" id="A0A948X1D7"/>
<evidence type="ECO:0000256" key="2">
    <source>
        <dbReference type="SAM" id="MobiDB-lite"/>
    </source>
</evidence>
<dbReference type="Pfam" id="PF00226">
    <property type="entry name" value="DnaJ"/>
    <property type="match status" value="1"/>
</dbReference>
<comment type="caution">
    <text evidence="5">The sequence shown here is derived from an EMBL/GenBank/DDBJ whole genome shotgun (WGS) entry which is preliminary data.</text>
</comment>
<organism evidence="5 6">
    <name type="scientific">Candidatus Anaerobiospirillum pullicola</name>
    <dbReference type="NCBI Taxonomy" id="2838451"/>
    <lineage>
        <taxon>Bacteria</taxon>
        <taxon>Pseudomonadati</taxon>
        <taxon>Pseudomonadota</taxon>
        <taxon>Gammaproteobacteria</taxon>
        <taxon>Aeromonadales</taxon>
        <taxon>Succinivibrionaceae</taxon>
        <taxon>Anaerobiospirillum</taxon>
    </lineage>
</organism>
<protein>
    <submittedName>
        <fullName evidence="5">J domain-containing protein</fullName>
    </submittedName>
</protein>
<reference evidence="5" key="2">
    <citation type="submission" date="2021-04" db="EMBL/GenBank/DDBJ databases">
        <authorList>
            <person name="Gilroy R."/>
        </authorList>
    </citation>
    <scope>NUCLEOTIDE SEQUENCE</scope>
    <source>
        <strain evidence="5">378</strain>
    </source>
</reference>
<evidence type="ECO:0000256" key="3">
    <source>
        <dbReference type="SAM" id="Phobius"/>
    </source>
</evidence>
<dbReference type="SMART" id="SM00271">
    <property type="entry name" value="DnaJ"/>
    <property type="match status" value="1"/>
</dbReference>
<dbReference type="InterPro" id="IPR001623">
    <property type="entry name" value="DnaJ_domain"/>
</dbReference>
<dbReference type="SUPFAM" id="SSF46565">
    <property type="entry name" value="Chaperone J-domain"/>
    <property type="match status" value="1"/>
</dbReference>
<proteinExistence type="predicted"/>
<gene>
    <name evidence="5" type="ORF">H9847_05535</name>
</gene>
<dbReference type="Proteomes" id="UP000733611">
    <property type="component" value="Unassembled WGS sequence"/>
</dbReference>
<feature type="compositionally biased region" description="Low complexity" evidence="2">
    <location>
        <begin position="408"/>
        <end position="421"/>
    </location>
</feature>
<feature type="transmembrane region" description="Helical" evidence="3">
    <location>
        <begin position="33"/>
        <end position="52"/>
    </location>
</feature>
<feature type="transmembrane region" description="Helical" evidence="3">
    <location>
        <begin position="64"/>
        <end position="82"/>
    </location>
</feature>
<feature type="domain" description="J" evidence="4">
    <location>
        <begin position="437"/>
        <end position="502"/>
    </location>
</feature>
<keyword evidence="3" id="KW-0472">Membrane</keyword>
<dbReference type="InterPro" id="IPR036869">
    <property type="entry name" value="J_dom_sf"/>
</dbReference>
<dbReference type="CDD" id="cd06257">
    <property type="entry name" value="DnaJ"/>
    <property type="match status" value="1"/>
</dbReference>
<feature type="region of interest" description="Disordered" evidence="2">
    <location>
        <begin position="403"/>
        <end position="430"/>
    </location>
</feature>
<keyword evidence="1" id="KW-0143">Chaperone</keyword>
<name>A0A948X1D7_9GAMM</name>
<evidence type="ECO:0000313" key="5">
    <source>
        <dbReference type="EMBL" id="MBU3844316.1"/>
    </source>
</evidence>
<evidence type="ECO:0000313" key="6">
    <source>
        <dbReference type="Proteomes" id="UP000733611"/>
    </source>
</evidence>
<dbReference type="PROSITE" id="PS50076">
    <property type="entry name" value="DNAJ_2"/>
    <property type="match status" value="1"/>
</dbReference>
<sequence>MESPTLIGFGDQLLQRCKLLRSILVHLGRFMRMYLISCFVCVLVVPLFFNLADILFGPLPNQDLLYVLCALLPAVSSAVYVYRQRQRINSDELSFYVRERLRKQPLFVAHYFALNGLMVREVCPLSLDLSALDQATDTELNTAMMVYKAHAPADLYAVGHNNQQVINDQVKRALFFIDPMCKNLGLTGKSLALARRSYLQGVRGFAVGNHGVRTGLAGELPFLEKQAQLRGPYLCQYMLISLMRTLLRALSEEQLDCYQELLWHQPLIKQVASMLLEVPQNAITPQYQNRYSYILQHELFRLKKQARTQFHFSSDAHSFTFDGEKARASYGPYADASMGQNGYQGFSYDFGAGPSTAKEWSYAQEVKQARDGAYYSYRNFYRDAYTQAQQENASKGYDHAFKREQDTQQEQHQQRSSASSEAGQQTGSRPYLTRLQRAYRTLELGDDATLAQVKRQYRHLVFKYHPDHIHGFMALPDAEKAALTQRLQEIVQAYNYIMCICADKDSKVRRPTAAS</sequence>